<feature type="compositionally biased region" description="Basic and acidic residues" evidence="1">
    <location>
        <begin position="177"/>
        <end position="188"/>
    </location>
</feature>
<reference evidence="2" key="1">
    <citation type="journal article" date="2020" name="Stud. Mycol.">
        <title>101 Dothideomycetes genomes: a test case for predicting lifestyles and emergence of pathogens.</title>
        <authorList>
            <person name="Haridas S."/>
            <person name="Albert R."/>
            <person name="Binder M."/>
            <person name="Bloem J."/>
            <person name="Labutti K."/>
            <person name="Salamov A."/>
            <person name="Andreopoulos B."/>
            <person name="Baker S."/>
            <person name="Barry K."/>
            <person name="Bills G."/>
            <person name="Bluhm B."/>
            <person name="Cannon C."/>
            <person name="Castanera R."/>
            <person name="Culley D."/>
            <person name="Daum C."/>
            <person name="Ezra D."/>
            <person name="Gonzalez J."/>
            <person name="Henrissat B."/>
            <person name="Kuo A."/>
            <person name="Liang C."/>
            <person name="Lipzen A."/>
            <person name="Lutzoni F."/>
            <person name="Magnuson J."/>
            <person name="Mondo S."/>
            <person name="Nolan M."/>
            <person name="Ohm R."/>
            <person name="Pangilinan J."/>
            <person name="Park H.-J."/>
            <person name="Ramirez L."/>
            <person name="Alfaro M."/>
            <person name="Sun H."/>
            <person name="Tritt A."/>
            <person name="Yoshinaga Y."/>
            <person name="Zwiers L.-H."/>
            <person name="Turgeon B."/>
            <person name="Goodwin S."/>
            <person name="Spatafora J."/>
            <person name="Crous P."/>
            <person name="Grigoriev I."/>
        </authorList>
    </citation>
    <scope>NUCLEOTIDE SEQUENCE</scope>
    <source>
        <strain evidence="2">CBS 379.55</strain>
    </source>
</reference>
<proteinExistence type="predicted"/>
<name>A0A6A6JRQ9_WESOR</name>
<organism evidence="2 3">
    <name type="scientific">Westerdykella ornata</name>
    <dbReference type="NCBI Taxonomy" id="318751"/>
    <lineage>
        <taxon>Eukaryota</taxon>
        <taxon>Fungi</taxon>
        <taxon>Dikarya</taxon>
        <taxon>Ascomycota</taxon>
        <taxon>Pezizomycotina</taxon>
        <taxon>Dothideomycetes</taxon>
        <taxon>Pleosporomycetidae</taxon>
        <taxon>Pleosporales</taxon>
        <taxon>Sporormiaceae</taxon>
        <taxon>Westerdykella</taxon>
    </lineage>
</organism>
<dbReference type="GeneID" id="54551073"/>
<evidence type="ECO:0000313" key="3">
    <source>
        <dbReference type="Proteomes" id="UP000800097"/>
    </source>
</evidence>
<dbReference type="EMBL" id="ML986487">
    <property type="protein sequence ID" value="KAF2279077.1"/>
    <property type="molecule type" value="Genomic_DNA"/>
</dbReference>
<accession>A0A6A6JRQ9</accession>
<dbReference type="AlphaFoldDB" id="A0A6A6JRQ9"/>
<feature type="region of interest" description="Disordered" evidence="1">
    <location>
        <begin position="158"/>
        <end position="188"/>
    </location>
</feature>
<dbReference type="RefSeq" id="XP_033656616.1">
    <property type="nucleotide sequence ID" value="XM_033797898.1"/>
</dbReference>
<gene>
    <name evidence="2" type="ORF">EI97DRAFT_431291</name>
</gene>
<dbReference type="Proteomes" id="UP000800097">
    <property type="component" value="Unassembled WGS sequence"/>
</dbReference>
<protein>
    <submittedName>
        <fullName evidence="2">Uncharacterized protein</fullName>
    </submittedName>
</protein>
<sequence>MSGFMPGNNAYHKGKPDTEAIQAECCAVVSENEMPVQCALELFSGFLESIASQITQIGGDTYDFSSEFAQTSEPKNRRDIRYRYPGKLMANTVLLSISQSLVDAGIVDCIEEANTVVIPPFARRGLLPKEPSRGLVKFLTDHDQIALDEYWIAVDDVEGPSGSSSVGRARSSSPASSEREATPGREAP</sequence>
<keyword evidence="3" id="KW-1185">Reference proteome</keyword>
<evidence type="ECO:0000313" key="2">
    <source>
        <dbReference type="EMBL" id="KAF2279077.1"/>
    </source>
</evidence>
<dbReference type="OrthoDB" id="10656346at2759"/>
<evidence type="ECO:0000256" key="1">
    <source>
        <dbReference type="SAM" id="MobiDB-lite"/>
    </source>
</evidence>
<feature type="compositionally biased region" description="Low complexity" evidence="1">
    <location>
        <begin position="159"/>
        <end position="176"/>
    </location>
</feature>